<dbReference type="CDD" id="cd18088">
    <property type="entry name" value="Nep1-like"/>
    <property type="match status" value="1"/>
</dbReference>
<dbReference type="FunFam" id="3.40.1280.10:FF:000003">
    <property type="entry name" value="Ribosomal RNA small subunit methyltransferase"/>
    <property type="match status" value="1"/>
</dbReference>
<dbReference type="SUPFAM" id="SSF75217">
    <property type="entry name" value="alpha/beta knot"/>
    <property type="match status" value="1"/>
</dbReference>
<reference evidence="11 12" key="1">
    <citation type="journal article" date="2013" name="Genome Biol.">
        <title>The genome sequence of the most widely cultivated cacao type and its use to identify candidate genes regulating pod color.</title>
        <authorList>
            <person name="Motamayor J.C."/>
            <person name="Mockaitis K."/>
            <person name="Schmutz J."/>
            <person name="Haiminen N."/>
            <person name="Iii D.L."/>
            <person name="Cornejo O."/>
            <person name="Findley S.D."/>
            <person name="Zheng P."/>
            <person name="Utro F."/>
            <person name="Royaert S."/>
            <person name="Saski C."/>
            <person name="Jenkins J."/>
            <person name="Podicheti R."/>
            <person name="Zhao M."/>
            <person name="Scheffler B.E."/>
            <person name="Stack J.C."/>
            <person name="Feltus F.A."/>
            <person name="Mustiga G.M."/>
            <person name="Amores F."/>
            <person name="Phillips W."/>
            <person name="Marelli J.P."/>
            <person name="May G.D."/>
            <person name="Shapiro H."/>
            <person name="Ma J."/>
            <person name="Bustamante C.D."/>
            <person name="Schnell R.J."/>
            <person name="Main D."/>
            <person name="Gilbert D."/>
            <person name="Parida L."/>
            <person name="Kuhn D.N."/>
        </authorList>
    </citation>
    <scope>NUCLEOTIDE SEQUENCE [LARGE SCALE GENOMIC DNA]</scope>
    <source>
        <strain evidence="12">cv. Matina 1-6</strain>
    </source>
</reference>
<evidence type="ECO:0000256" key="2">
    <source>
        <dbReference type="ARBA" id="ARBA00008115"/>
    </source>
</evidence>
<protein>
    <submittedName>
        <fullName evidence="11">Nucleolar essential protein-related, putative</fullName>
    </submittedName>
</protein>
<keyword evidence="6" id="KW-0808">Transferase</keyword>
<keyword evidence="7" id="KW-0949">S-adenosyl-L-methionine</keyword>
<proteinExistence type="inferred from homology"/>
<dbReference type="InterPro" id="IPR029026">
    <property type="entry name" value="tRNA_m1G_MTases_N"/>
</dbReference>
<keyword evidence="8" id="KW-0699">rRNA-binding</keyword>
<dbReference type="AlphaFoldDB" id="A0A061G688"/>
<comment type="similarity">
    <text evidence="2">Belongs to the class IV-like SAM-binding methyltransferase superfamily. RNA methyltransferase NEP1 family.</text>
</comment>
<sequence>MVKRLLPGHLRFSRRPLYGFFPHLQRVSGRVEKKKSDRAILKLCSRQRPELEATGKGINAVEAKDKTLELVNKGRNQLVRNETISEVAAFELPGIPLAHSEPDRKSGVTFVLEQASLVCAKVGRRYPILNSNEHAAFLRKKNKNPYKYRPDIIHEVLSRIIDSRLCKSGRIQAIYVKTDEGVLIKVEPNTHIPRTPRRFRNMMAELLQKLSVKAANKHGKLLRLVQNPVTQHLPANSRKIGLSYSSNQLVRLKDYVGGISDNENLVFVVGAMAHGKIDADYVDDLISIYGGRMSARMCLEEIFEAVESKWKIL</sequence>
<dbReference type="STRING" id="3641.A0A061G688"/>
<keyword evidence="5" id="KW-0489">Methyltransferase</keyword>
<dbReference type="Proteomes" id="UP000026915">
    <property type="component" value="Chromosome 3"/>
</dbReference>
<keyword evidence="4" id="KW-0698">rRNA processing</keyword>
<dbReference type="eggNOG" id="KOG3073">
    <property type="taxonomic scope" value="Eukaryota"/>
</dbReference>
<accession>A0A061G688</accession>
<evidence type="ECO:0000256" key="8">
    <source>
        <dbReference type="ARBA" id="ARBA00022730"/>
    </source>
</evidence>
<keyword evidence="12" id="KW-1185">Reference proteome</keyword>
<dbReference type="OMA" id="KVEPNTH"/>
<evidence type="ECO:0000256" key="5">
    <source>
        <dbReference type="ARBA" id="ARBA00022603"/>
    </source>
</evidence>
<dbReference type="InterPro" id="IPR005304">
    <property type="entry name" value="Rbsml_bgen_MeTrfase_EMG1/NEP1"/>
</dbReference>
<evidence type="ECO:0000256" key="9">
    <source>
        <dbReference type="ARBA" id="ARBA00022884"/>
    </source>
</evidence>
<comment type="subcellular location">
    <subcellularLocation>
        <location evidence="1">Nucleus</location>
        <location evidence="1">Nucleolus</location>
    </subcellularLocation>
</comment>
<dbReference type="GO" id="GO:0070037">
    <property type="term" value="F:rRNA (pseudouridine) methyltransferase activity"/>
    <property type="evidence" value="ECO:0000318"/>
    <property type="project" value="GO_Central"/>
</dbReference>
<dbReference type="PANTHER" id="PTHR12636:SF12">
    <property type="entry name" value="RIBOSOMAL RNA SMALL SUBUNIT METHYLTRANSFERASE NEP1-LIKE"/>
    <property type="match status" value="1"/>
</dbReference>
<evidence type="ECO:0000256" key="10">
    <source>
        <dbReference type="ARBA" id="ARBA00023242"/>
    </source>
</evidence>
<dbReference type="GO" id="GO:0019843">
    <property type="term" value="F:rRNA binding"/>
    <property type="evidence" value="ECO:0000318"/>
    <property type="project" value="GO_Central"/>
</dbReference>
<evidence type="ECO:0000256" key="1">
    <source>
        <dbReference type="ARBA" id="ARBA00004604"/>
    </source>
</evidence>
<dbReference type="InParanoid" id="A0A061G688"/>
<dbReference type="PANTHER" id="PTHR12636">
    <property type="entry name" value="NEP1/MRA1"/>
    <property type="match status" value="1"/>
</dbReference>
<dbReference type="HOGENOM" id="CLU_055846_1_0_1"/>
<keyword evidence="3" id="KW-0690">Ribosome biogenesis</keyword>
<dbReference type="Gramene" id="EOY24662">
    <property type="protein sequence ID" value="EOY24662"/>
    <property type="gene ID" value="TCM_016205"/>
</dbReference>
<organism evidence="11 12">
    <name type="scientific">Theobroma cacao</name>
    <name type="common">Cacao</name>
    <name type="synonym">Cocoa</name>
    <dbReference type="NCBI Taxonomy" id="3641"/>
    <lineage>
        <taxon>Eukaryota</taxon>
        <taxon>Viridiplantae</taxon>
        <taxon>Streptophyta</taxon>
        <taxon>Embryophyta</taxon>
        <taxon>Tracheophyta</taxon>
        <taxon>Spermatophyta</taxon>
        <taxon>Magnoliopsida</taxon>
        <taxon>eudicotyledons</taxon>
        <taxon>Gunneridae</taxon>
        <taxon>Pentapetalae</taxon>
        <taxon>rosids</taxon>
        <taxon>malvids</taxon>
        <taxon>Malvales</taxon>
        <taxon>Malvaceae</taxon>
        <taxon>Byttnerioideae</taxon>
        <taxon>Theobroma</taxon>
    </lineage>
</organism>
<evidence type="ECO:0000313" key="11">
    <source>
        <dbReference type="EMBL" id="EOY24662.1"/>
    </source>
</evidence>
<evidence type="ECO:0000256" key="4">
    <source>
        <dbReference type="ARBA" id="ARBA00022552"/>
    </source>
</evidence>
<dbReference type="InterPro" id="IPR029028">
    <property type="entry name" value="Alpha/beta_knot_MTases"/>
</dbReference>
<gene>
    <name evidence="11" type="ORF">TCM_016205</name>
</gene>
<dbReference type="EMBL" id="CM001881">
    <property type="protein sequence ID" value="EOY24662.1"/>
    <property type="molecule type" value="Genomic_DNA"/>
</dbReference>
<dbReference type="GO" id="GO:0005634">
    <property type="term" value="C:nucleus"/>
    <property type="evidence" value="ECO:0000318"/>
    <property type="project" value="GO_Central"/>
</dbReference>
<keyword evidence="9" id="KW-0694">RNA-binding</keyword>
<evidence type="ECO:0000256" key="3">
    <source>
        <dbReference type="ARBA" id="ARBA00022517"/>
    </source>
</evidence>
<dbReference type="GO" id="GO:0070475">
    <property type="term" value="P:rRNA base methylation"/>
    <property type="evidence" value="ECO:0000318"/>
    <property type="project" value="GO_Central"/>
</dbReference>
<evidence type="ECO:0000256" key="7">
    <source>
        <dbReference type="ARBA" id="ARBA00022691"/>
    </source>
</evidence>
<dbReference type="GO" id="GO:0032040">
    <property type="term" value="C:small-subunit processome"/>
    <property type="evidence" value="ECO:0000318"/>
    <property type="project" value="GO_Central"/>
</dbReference>
<evidence type="ECO:0000313" key="12">
    <source>
        <dbReference type="Proteomes" id="UP000026915"/>
    </source>
</evidence>
<dbReference type="Gene3D" id="3.40.1280.10">
    <property type="match status" value="1"/>
</dbReference>
<keyword evidence="10" id="KW-0539">Nucleus</keyword>
<name>A0A061G688_THECC</name>
<dbReference type="Pfam" id="PF03587">
    <property type="entry name" value="EMG1"/>
    <property type="match status" value="1"/>
</dbReference>
<evidence type="ECO:0000256" key="6">
    <source>
        <dbReference type="ARBA" id="ARBA00022679"/>
    </source>
</evidence>